<organism evidence="2 3">
    <name type="scientific">Ceratocystis lukuohia</name>
    <dbReference type="NCBI Taxonomy" id="2019550"/>
    <lineage>
        <taxon>Eukaryota</taxon>
        <taxon>Fungi</taxon>
        <taxon>Dikarya</taxon>
        <taxon>Ascomycota</taxon>
        <taxon>Pezizomycotina</taxon>
        <taxon>Sordariomycetes</taxon>
        <taxon>Hypocreomycetidae</taxon>
        <taxon>Microascales</taxon>
        <taxon>Ceratocystidaceae</taxon>
        <taxon>Ceratocystis</taxon>
    </lineage>
</organism>
<dbReference type="GeneID" id="98120077"/>
<evidence type="ECO:0000313" key="3">
    <source>
        <dbReference type="Proteomes" id="UP001610728"/>
    </source>
</evidence>
<reference evidence="2 3" key="1">
    <citation type="submission" date="2020-05" db="EMBL/GenBank/DDBJ databases">
        <title>Ceratocystis lukuohia genome.</title>
        <authorList>
            <person name="Harrington T.C."/>
            <person name="Kim K."/>
            <person name="Mayers C.G."/>
        </authorList>
    </citation>
    <scope>NUCLEOTIDE SEQUENCE [LARGE SCALE GENOMIC DNA]</scope>
    <source>
        <strain evidence="2 3">C4212</strain>
    </source>
</reference>
<dbReference type="RefSeq" id="XP_070858031.1">
    <property type="nucleotide sequence ID" value="XM_071003737.1"/>
</dbReference>
<evidence type="ECO:0000256" key="1">
    <source>
        <dbReference type="SAM" id="MobiDB-lite"/>
    </source>
</evidence>
<dbReference type="Proteomes" id="UP001610728">
    <property type="component" value="Unassembled WGS sequence"/>
</dbReference>
<proteinExistence type="predicted"/>
<feature type="compositionally biased region" description="Polar residues" evidence="1">
    <location>
        <begin position="155"/>
        <end position="187"/>
    </location>
</feature>
<keyword evidence="3" id="KW-1185">Reference proteome</keyword>
<evidence type="ECO:0000313" key="2">
    <source>
        <dbReference type="EMBL" id="KAL2886851.1"/>
    </source>
</evidence>
<feature type="compositionally biased region" description="Low complexity" evidence="1">
    <location>
        <begin position="132"/>
        <end position="148"/>
    </location>
</feature>
<sequence length="551" mass="61776">MQAPSHTQNNCMFVYGMASRPTITTASMTSKIPSGGTTQNPLLGHLDFAQSATLSSQIESAICDVILQPPISRNFPILPHSRPWPPSPSPPQLPKLYHHIETQEVDHFSWDLQSVSSFTPEDYSQPKTLQESSSSPSLASSSSMSNRCSARDVSPTLSRSSGDLTGCDNQSVLLQESPTPGDNKNQLLRNERHLDGPVVVLGAQLETPISVPYLLALPSHSTPRPSPLLLELLQFGKPSSKMALHPRFFPFTTVSTATPEPANLPVVKLTNIPFNVSRNQIAIFLGHHHRISDNHEPIHITMCRNTGKTMEVFVELEYEDDLTAVCERYKEGQRSNRPIKIGDRAIIVSRSSQKELMHKMFPTAGGIEWEGLCPIPKTPRGSAAFMHRGFRGFISEEEMTMAVRHVEHPLKSPFSRDCPERAFEYLISTLRKYPWRHTHLISISERFNLFKLAFQLLDLLQDRIQSHCYPARLTTTLLRRVIDTILTCPGFTPFMKANIAEIVGLSASQSREYDMPPNAHEWRHQYGLLIKPRTPDDLVEVSKTEINQAAI</sequence>
<protein>
    <recommendedName>
        <fullName evidence="4">RRM domain-containing protein</fullName>
    </recommendedName>
</protein>
<name>A0ABR4MF14_9PEZI</name>
<feature type="region of interest" description="Disordered" evidence="1">
    <location>
        <begin position="119"/>
        <end position="187"/>
    </location>
</feature>
<gene>
    <name evidence="2" type="ORF">HOO65_060681</name>
</gene>
<dbReference type="EMBL" id="JABSNW010000006">
    <property type="protein sequence ID" value="KAL2886851.1"/>
    <property type="molecule type" value="Genomic_DNA"/>
</dbReference>
<dbReference type="Gene3D" id="3.30.70.330">
    <property type="match status" value="1"/>
</dbReference>
<comment type="caution">
    <text evidence="2">The sequence shown here is derived from an EMBL/GenBank/DDBJ whole genome shotgun (WGS) entry which is preliminary data.</text>
</comment>
<evidence type="ECO:0008006" key="4">
    <source>
        <dbReference type="Google" id="ProtNLM"/>
    </source>
</evidence>
<dbReference type="InterPro" id="IPR012677">
    <property type="entry name" value="Nucleotide-bd_a/b_plait_sf"/>
</dbReference>
<accession>A0ABR4MF14</accession>